<proteinExistence type="predicted"/>
<sequence>MDALILKIINVRPIFPSNTFLLYTLYHSAPLRFNKTFTAVESSTSAYEIHVPPAIKYTMYLFYLPSKLQRQLLEQLENPKEPATCQIMFVNEEDNNVIVEINFEERIQIEFEELFRIFTPNVISNDAYYEEITHHQRKFTGTPYLENTNPICVDVCCPESCL</sequence>
<protein>
    <submittedName>
        <fullName evidence="1">Uncharacterized protein</fullName>
    </submittedName>
</protein>
<gene>
    <name evidence="1" type="ORF">CSKR_200634</name>
</gene>
<dbReference type="Proteomes" id="UP000286415">
    <property type="component" value="Unassembled WGS sequence"/>
</dbReference>
<dbReference type="AlphaFoldDB" id="A0A8T1MGV4"/>
<dbReference type="OrthoDB" id="10572338at2759"/>
<dbReference type="EMBL" id="NIRI02000042">
    <property type="protein sequence ID" value="KAG5447941.1"/>
    <property type="molecule type" value="Genomic_DNA"/>
</dbReference>
<evidence type="ECO:0000313" key="2">
    <source>
        <dbReference type="Proteomes" id="UP000286415"/>
    </source>
</evidence>
<organism evidence="1 2">
    <name type="scientific">Clonorchis sinensis</name>
    <name type="common">Chinese liver fluke</name>
    <dbReference type="NCBI Taxonomy" id="79923"/>
    <lineage>
        <taxon>Eukaryota</taxon>
        <taxon>Metazoa</taxon>
        <taxon>Spiralia</taxon>
        <taxon>Lophotrochozoa</taxon>
        <taxon>Platyhelminthes</taxon>
        <taxon>Trematoda</taxon>
        <taxon>Digenea</taxon>
        <taxon>Opisthorchiida</taxon>
        <taxon>Opisthorchiata</taxon>
        <taxon>Opisthorchiidae</taxon>
        <taxon>Clonorchis</taxon>
    </lineage>
</organism>
<comment type="caution">
    <text evidence="1">The sequence shown here is derived from an EMBL/GenBank/DDBJ whole genome shotgun (WGS) entry which is preliminary data.</text>
</comment>
<reference evidence="1 2" key="1">
    <citation type="journal article" date="2018" name="Biotechnol. Adv.">
        <title>Improved genomic resources and new bioinformatic workflow for the carcinogenic parasite Clonorchis sinensis: Biotechnological implications.</title>
        <authorList>
            <person name="Wang D."/>
            <person name="Korhonen P.K."/>
            <person name="Gasser R.B."/>
            <person name="Young N.D."/>
        </authorList>
    </citation>
    <scope>NUCLEOTIDE SEQUENCE [LARGE SCALE GENOMIC DNA]</scope>
    <source>
        <strain evidence="1">Cs-k2</strain>
    </source>
</reference>
<accession>A0A8T1MGV4</accession>
<keyword evidence="2" id="KW-1185">Reference proteome</keyword>
<reference evidence="1 2" key="2">
    <citation type="journal article" date="2021" name="Genomics">
        <title>High-quality reference genome for Clonorchis sinensis.</title>
        <authorList>
            <person name="Young N.D."/>
            <person name="Stroehlein A.J."/>
            <person name="Kinkar L."/>
            <person name="Wang T."/>
            <person name="Sohn W.M."/>
            <person name="Chang B.C.H."/>
            <person name="Kaur P."/>
            <person name="Weisz D."/>
            <person name="Dudchenko O."/>
            <person name="Aiden E.L."/>
            <person name="Korhonen P.K."/>
            <person name="Gasser R.B."/>
        </authorList>
    </citation>
    <scope>NUCLEOTIDE SEQUENCE [LARGE SCALE GENOMIC DNA]</scope>
    <source>
        <strain evidence="1">Cs-k2</strain>
    </source>
</reference>
<name>A0A8T1MGV4_CLOSI</name>
<evidence type="ECO:0000313" key="1">
    <source>
        <dbReference type="EMBL" id="KAG5447941.1"/>
    </source>
</evidence>